<dbReference type="InterPro" id="IPR035647">
    <property type="entry name" value="EFG_III/V"/>
</dbReference>
<dbReference type="Pfam" id="PF03764">
    <property type="entry name" value="EFG_IV"/>
    <property type="match status" value="1"/>
</dbReference>
<dbReference type="InterPro" id="IPR014721">
    <property type="entry name" value="Ribsml_uS5_D2-typ_fold_subgr"/>
</dbReference>
<dbReference type="SMART" id="SM00889">
    <property type="entry name" value="EFG_IV"/>
    <property type="match status" value="1"/>
</dbReference>
<reference evidence="5 6" key="1">
    <citation type="submission" date="2019-07" db="EMBL/GenBank/DDBJ databases">
        <authorList>
            <person name="Duangmal K."/>
            <person name="Teo W.F.A."/>
        </authorList>
    </citation>
    <scope>NUCLEOTIDE SEQUENCE [LARGE SCALE GENOMIC DNA]</scope>
    <source>
        <strain evidence="5 6">TBRC 6029</strain>
    </source>
</reference>
<evidence type="ECO:0000256" key="3">
    <source>
        <dbReference type="ARBA" id="ARBA00023134"/>
    </source>
</evidence>
<dbReference type="PROSITE" id="PS00301">
    <property type="entry name" value="G_TR_1"/>
    <property type="match status" value="1"/>
</dbReference>
<dbReference type="AlphaFoldDB" id="A0A558CXC6"/>
<dbReference type="EMBL" id="VJWX01000090">
    <property type="protein sequence ID" value="TVT53410.1"/>
    <property type="molecule type" value="Genomic_DNA"/>
</dbReference>
<dbReference type="SUPFAM" id="SSF50447">
    <property type="entry name" value="Translation proteins"/>
    <property type="match status" value="1"/>
</dbReference>
<dbReference type="SUPFAM" id="SSF54980">
    <property type="entry name" value="EF-G C-terminal domain-like"/>
    <property type="match status" value="2"/>
</dbReference>
<dbReference type="RefSeq" id="WP_144587439.1">
    <property type="nucleotide sequence ID" value="NZ_VJWX01000090.1"/>
</dbReference>
<dbReference type="CDD" id="cd04168">
    <property type="entry name" value="TetM_like"/>
    <property type="match status" value="1"/>
</dbReference>
<dbReference type="PROSITE" id="PS51722">
    <property type="entry name" value="G_TR_2"/>
    <property type="match status" value="1"/>
</dbReference>
<dbReference type="Gene3D" id="3.30.230.10">
    <property type="match status" value="1"/>
</dbReference>
<proteinExistence type="predicted"/>
<keyword evidence="3" id="KW-0342">GTP-binding</keyword>
<dbReference type="InterPro" id="IPR027417">
    <property type="entry name" value="P-loop_NTPase"/>
</dbReference>
<keyword evidence="1" id="KW-0547">Nucleotide-binding</keyword>
<accession>A0A558CXC6</accession>
<dbReference type="InterPro" id="IPR005225">
    <property type="entry name" value="Small_GTP-bd"/>
</dbReference>
<dbReference type="SUPFAM" id="SSF52540">
    <property type="entry name" value="P-loop containing nucleoside triphosphate hydrolases"/>
    <property type="match status" value="1"/>
</dbReference>
<dbReference type="InterPro" id="IPR000640">
    <property type="entry name" value="EFG_V-like"/>
</dbReference>
<reference evidence="5 6" key="2">
    <citation type="submission" date="2019-08" db="EMBL/GenBank/DDBJ databases">
        <title>Amycolatopsis acidicola sp. nov., isolated from peat swamp forest soil.</title>
        <authorList>
            <person name="Srisuk N."/>
        </authorList>
    </citation>
    <scope>NUCLEOTIDE SEQUENCE [LARGE SCALE GENOMIC DNA]</scope>
    <source>
        <strain evidence="5 6">TBRC 6029</strain>
    </source>
</reference>
<evidence type="ECO:0000256" key="1">
    <source>
        <dbReference type="ARBA" id="ARBA00022741"/>
    </source>
</evidence>
<dbReference type="PRINTS" id="PR01037">
    <property type="entry name" value="TCRTETOQM"/>
</dbReference>
<dbReference type="GO" id="GO:0005525">
    <property type="term" value="F:GTP binding"/>
    <property type="evidence" value="ECO:0007669"/>
    <property type="project" value="UniProtKB-KW"/>
</dbReference>
<feature type="domain" description="Tr-type G" evidence="4">
    <location>
        <begin position="4"/>
        <end position="255"/>
    </location>
</feature>
<dbReference type="SUPFAM" id="SSF54211">
    <property type="entry name" value="Ribosomal protein S5 domain 2-like"/>
    <property type="match status" value="1"/>
</dbReference>
<dbReference type="InterPro" id="IPR031157">
    <property type="entry name" value="G_TR_CS"/>
</dbReference>
<dbReference type="Gene3D" id="3.30.70.870">
    <property type="entry name" value="Elongation Factor G (Translational Gtpase), domain 3"/>
    <property type="match status" value="1"/>
</dbReference>
<evidence type="ECO:0000313" key="6">
    <source>
        <dbReference type="Proteomes" id="UP000320011"/>
    </source>
</evidence>
<dbReference type="Gene3D" id="2.40.30.10">
    <property type="entry name" value="Translation factors"/>
    <property type="match status" value="1"/>
</dbReference>
<dbReference type="InterPro" id="IPR000795">
    <property type="entry name" value="T_Tr_GTP-bd_dom"/>
</dbReference>
<dbReference type="Gene3D" id="3.40.50.300">
    <property type="entry name" value="P-loop containing nucleotide triphosphate hydrolases"/>
    <property type="match status" value="1"/>
</dbReference>
<dbReference type="InterPro" id="IPR005517">
    <property type="entry name" value="Transl_elong_EFG/EF2_IV"/>
</dbReference>
<gene>
    <name evidence="5" type="ORF">FNH05_11940</name>
</gene>
<protein>
    <submittedName>
        <fullName evidence="5">TetM/TetW/TetO/TetS family tetracycline resistance ribosomal protection protein</fullName>
    </submittedName>
</protein>
<dbReference type="Proteomes" id="UP000320011">
    <property type="component" value="Unassembled WGS sequence"/>
</dbReference>
<name>A0A558CXC6_9PSEU</name>
<keyword evidence="6" id="KW-1185">Reference proteome</keyword>
<evidence type="ECO:0000259" key="4">
    <source>
        <dbReference type="PROSITE" id="PS51722"/>
    </source>
</evidence>
<dbReference type="InterPro" id="IPR020568">
    <property type="entry name" value="Ribosomal_Su5_D2-typ_SF"/>
</dbReference>
<keyword evidence="2" id="KW-0648">Protein biosynthesis</keyword>
<dbReference type="OrthoDB" id="9801472at2"/>
<dbReference type="PANTHER" id="PTHR43261:SF1">
    <property type="entry name" value="RIBOSOME-RELEASING FACTOR 2, MITOCHONDRIAL"/>
    <property type="match status" value="1"/>
</dbReference>
<sequence>MHIQHTLNIGILAHVDAGKTSLTERLLFDTGAIDRLGSVDAGNTHTDTSPTERERGITIRSAVAPFTTGSTQVNLIDTPGHTDFVAEVERALGILDGAVLVLSAVEGVQAHTRVLMRTLRHMKLPTLIFVNKIDRSGARQDDLLTDIRRKLAPGVIPMAVVGDVGTRAAQVLPQSLDDPDFRTRVGEVLAETDEAVLARVVDGPPLSPGELLAALARQTAQALVHPVYFGSALSGEGIGGLIDGITGLLPRTSAEEAKSGALEPRGTVFALERGKSGQKTHYLRLFTGELSPRQRVRFYRHQSDGTLSEHTGTVTSLEVIGQSREKTTRLTPGNIGKVTGLAEIRVGDHLGAPDPLDDRRRPRLPAPALQTLVRPRTGRPGAAARLHTALQTLAEQDPLIKACVDADGATSVLLYGEIQKEILAAALADDFGIEAVFEPSRTVCIERPAGVGEAHEEMAYRAPSPNGFWATVGLRVEPAPRDAGITFRHETERGALPPAFHRAIEEGVRAGLHRGPNGWAVTDCTVTLTRSGFAGPRSTAGDFRNLTPIVLRRALEQAGTTVYEPCCAYELDTPPDMLPAVTTALTALGAEIHKAQGGTTSWLLKGTIPTRQVQALERQLPGLTRGEGTWWSRPCGEQPLARPLE</sequence>
<dbReference type="NCBIfam" id="TIGR00231">
    <property type="entry name" value="small_GTP"/>
    <property type="match status" value="1"/>
</dbReference>
<dbReference type="GO" id="GO:0006412">
    <property type="term" value="P:translation"/>
    <property type="evidence" value="ECO:0007669"/>
    <property type="project" value="UniProtKB-KW"/>
</dbReference>
<evidence type="ECO:0000256" key="2">
    <source>
        <dbReference type="ARBA" id="ARBA00022917"/>
    </source>
</evidence>
<dbReference type="PRINTS" id="PR00315">
    <property type="entry name" value="ELONGATNFCT"/>
</dbReference>
<dbReference type="InterPro" id="IPR009000">
    <property type="entry name" value="Transl_B-barrel_sf"/>
</dbReference>
<dbReference type="PANTHER" id="PTHR43261">
    <property type="entry name" value="TRANSLATION ELONGATION FACTOR G-RELATED"/>
    <property type="match status" value="1"/>
</dbReference>
<dbReference type="Pfam" id="PF00679">
    <property type="entry name" value="EFG_C"/>
    <property type="match status" value="1"/>
</dbReference>
<organism evidence="5 6">
    <name type="scientific">Amycolatopsis rhizosphaerae</name>
    <dbReference type="NCBI Taxonomy" id="2053003"/>
    <lineage>
        <taxon>Bacteria</taxon>
        <taxon>Bacillati</taxon>
        <taxon>Actinomycetota</taxon>
        <taxon>Actinomycetes</taxon>
        <taxon>Pseudonocardiales</taxon>
        <taxon>Pseudonocardiaceae</taxon>
        <taxon>Amycolatopsis</taxon>
    </lineage>
</organism>
<evidence type="ECO:0000313" key="5">
    <source>
        <dbReference type="EMBL" id="TVT53410.1"/>
    </source>
</evidence>
<dbReference type="GO" id="GO:0003924">
    <property type="term" value="F:GTPase activity"/>
    <property type="evidence" value="ECO:0007669"/>
    <property type="project" value="InterPro"/>
</dbReference>
<comment type="caution">
    <text evidence="5">The sequence shown here is derived from an EMBL/GenBank/DDBJ whole genome shotgun (WGS) entry which is preliminary data.</text>
</comment>
<dbReference type="GO" id="GO:0032790">
    <property type="term" value="P:ribosome disassembly"/>
    <property type="evidence" value="ECO:0007669"/>
    <property type="project" value="TreeGrafter"/>
</dbReference>
<dbReference type="Pfam" id="PF00009">
    <property type="entry name" value="GTP_EFTU"/>
    <property type="match status" value="1"/>
</dbReference>